<dbReference type="InterPro" id="IPR002898">
    <property type="entry name" value="MotA_ExbB_proton_chnl"/>
</dbReference>
<evidence type="ECO:0000259" key="15">
    <source>
        <dbReference type="Pfam" id="PF20560"/>
    </source>
</evidence>
<dbReference type="InterPro" id="IPR000540">
    <property type="entry name" value="Flag_MotA_CS"/>
</dbReference>
<feature type="domain" description="Motility protein A N-terminal" evidence="15">
    <location>
        <begin position="4"/>
        <end position="93"/>
    </location>
</feature>
<evidence type="ECO:0000256" key="12">
    <source>
        <dbReference type="ARBA" id="ARBA00023136"/>
    </source>
</evidence>
<feature type="domain" description="MotA/TolQ/ExbB proton channel" evidence="14">
    <location>
        <begin position="123"/>
        <end position="235"/>
    </location>
</feature>
<keyword evidence="11" id="KW-0406">Ion transport</keyword>
<keyword evidence="8" id="KW-0283">Flagellar rotation</keyword>
<reference evidence="17" key="1">
    <citation type="journal article" date="2023" name="Mar. Drugs">
        <title>Gemmata algarum, a Novel Planctomycete Isolated from an Algal Mat, Displays Antimicrobial Activity.</title>
        <authorList>
            <person name="Kumar G."/>
            <person name="Kallscheuer N."/>
            <person name="Kashif M."/>
            <person name="Ahamad S."/>
            <person name="Jagadeeshwari U."/>
            <person name="Pannikurungottu S."/>
            <person name="Haufschild T."/>
            <person name="Kabuu M."/>
            <person name="Sasikala C."/>
            <person name="Jogler C."/>
            <person name="Ramana C."/>
        </authorList>
    </citation>
    <scope>NUCLEOTIDE SEQUENCE [LARGE SCALE GENOMIC DNA]</scope>
    <source>
        <strain evidence="17">JC673</strain>
    </source>
</reference>
<evidence type="ECO:0000256" key="2">
    <source>
        <dbReference type="ARBA" id="ARBA00008038"/>
    </source>
</evidence>
<keyword evidence="17" id="KW-1185">Reference proteome</keyword>
<comment type="caution">
    <text evidence="16">The sequence shown here is derived from an EMBL/GenBank/DDBJ whole genome shotgun (WGS) entry which is preliminary data.</text>
</comment>
<keyword evidence="6" id="KW-0997">Cell inner membrane</keyword>
<gene>
    <name evidence="16" type="primary">motA</name>
    <name evidence="16" type="ORF">R5W23_001743</name>
</gene>
<dbReference type="PANTHER" id="PTHR30433">
    <property type="entry name" value="CHEMOTAXIS PROTEIN MOTA"/>
    <property type="match status" value="1"/>
</dbReference>
<dbReference type="InterPro" id="IPR022522">
    <property type="entry name" value="Flagellar_motor_stator_MotA"/>
</dbReference>
<evidence type="ECO:0000313" key="16">
    <source>
        <dbReference type="EMBL" id="MDY3560508.1"/>
    </source>
</evidence>
<dbReference type="Proteomes" id="UP001272242">
    <property type="component" value="Unassembled WGS sequence"/>
</dbReference>
<keyword evidence="7 13" id="KW-0812">Transmembrane</keyword>
<evidence type="ECO:0000256" key="5">
    <source>
        <dbReference type="ARBA" id="ARBA00022500"/>
    </source>
</evidence>
<evidence type="ECO:0000256" key="13">
    <source>
        <dbReference type="SAM" id="Phobius"/>
    </source>
</evidence>
<feature type="transmembrane region" description="Helical" evidence="13">
    <location>
        <begin position="172"/>
        <end position="192"/>
    </location>
</feature>
<keyword evidence="9" id="KW-0375">Hydrogen ion transport</keyword>
<feature type="transmembrane region" description="Helical" evidence="13">
    <location>
        <begin position="198"/>
        <end position="220"/>
    </location>
</feature>
<keyword evidence="16" id="KW-0282">Flagellum</keyword>
<keyword evidence="12 13" id="KW-0472">Membrane</keyword>
<dbReference type="InterPro" id="IPR046786">
    <property type="entry name" value="MotA_N"/>
</dbReference>
<comment type="similarity">
    <text evidence="2">Belongs to the MotA family.</text>
</comment>
<dbReference type="EMBL" id="JAXBLV010000178">
    <property type="protein sequence ID" value="MDY3560508.1"/>
    <property type="molecule type" value="Genomic_DNA"/>
</dbReference>
<sequence length="281" mass="29630">MVVIVGGVIVLVSVLVGFSMAGGKVASLIHLSEFVTIGGAALGSLIMMSPVKVIKDLIRGMLQTVKGSAYGKAACVELLKLQYSLARLVRQEGLLALDSHITNPDGSALLREYPKLNGNHHARDFLCDSLALILDGTVESAQLTEWLEDEIRVVEREHNAAVDTLTKTADSLPGFGIVAAVLGIVVTMQAIGGPVEEIGYKVGAALVGTFLGILAAYGFVAPMAARMHSLGDQEILFFKAMAVGVVAMNDGASPKDVVARARRVIGSDCRPNQAELKTMFS</sequence>
<evidence type="ECO:0000259" key="14">
    <source>
        <dbReference type="Pfam" id="PF01618"/>
    </source>
</evidence>
<evidence type="ECO:0000256" key="7">
    <source>
        <dbReference type="ARBA" id="ARBA00022692"/>
    </source>
</evidence>
<keyword evidence="16" id="KW-0966">Cell projection</keyword>
<evidence type="ECO:0000256" key="3">
    <source>
        <dbReference type="ARBA" id="ARBA00022448"/>
    </source>
</evidence>
<dbReference type="Pfam" id="PF20560">
    <property type="entry name" value="MotA_N"/>
    <property type="match status" value="1"/>
</dbReference>
<keyword evidence="10 13" id="KW-1133">Transmembrane helix</keyword>
<keyword evidence="3" id="KW-0813">Transport</keyword>
<dbReference type="PANTHER" id="PTHR30433:SF4">
    <property type="entry name" value="MOTILITY PROTEIN A"/>
    <property type="match status" value="1"/>
</dbReference>
<evidence type="ECO:0000256" key="8">
    <source>
        <dbReference type="ARBA" id="ARBA00022779"/>
    </source>
</evidence>
<organism evidence="16 17">
    <name type="scientific">Gemmata algarum</name>
    <dbReference type="NCBI Taxonomy" id="2975278"/>
    <lineage>
        <taxon>Bacteria</taxon>
        <taxon>Pseudomonadati</taxon>
        <taxon>Planctomycetota</taxon>
        <taxon>Planctomycetia</taxon>
        <taxon>Gemmatales</taxon>
        <taxon>Gemmataceae</taxon>
        <taxon>Gemmata</taxon>
    </lineage>
</organism>
<evidence type="ECO:0000313" key="17">
    <source>
        <dbReference type="Proteomes" id="UP001272242"/>
    </source>
</evidence>
<dbReference type="PROSITE" id="PS01307">
    <property type="entry name" value="MOTA"/>
    <property type="match status" value="1"/>
</dbReference>
<protein>
    <submittedName>
        <fullName evidence="16">Flagellar motor stator protein MotA</fullName>
    </submittedName>
</protein>
<keyword evidence="16" id="KW-0969">Cilium</keyword>
<evidence type="ECO:0000256" key="1">
    <source>
        <dbReference type="ARBA" id="ARBA00004429"/>
    </source>
</evidence>
<accession>A0ABU5EYX1</accession>
<evidence type="ECO:0000256" key="6">
    <source>
        <dbReference type="ARBA" id="ARBA00022519"/>
    </source>
</evidence>
<proteinExistence type="inferred from homology"/>
<name>A0ABU5EYX1_9BACT</name>
<dbReference type="InterPro" id="IPR047055">
    <property type="entry name" value="MotA-like"/>
</dbReference>
<evidence type="ECO:0000256" key="9">
    <source>
        <dbReference type="ARBA" id="ARBA00022781"/>
    </source>
</evidence>
<evidence type="ECO:0000256" key="11">
    <source>
        <dbReference type="ARBA" id="ARBA00023065"/>
    </source>
</evidence>
<dbReference type="RefSeq" id="WP_261184743.1">
    <property type="nucleotide sequence ID" value="NZ_JAXBLV010000178.1"/>
</dbReference>
<comment type="subcellular location">
    <subcellularLocation>
        <location evidence="1">Cell inner membrane</location>
        <topology evidence="1">Multi-pass membrane protein</topology>
    </subcellularLocation>
</comment>
<dbReference type="NCBIfam" id="TIGR03818">
    <property type="entry name" value="MotA1"/>
    <property type="match status" value="1"/>
</dbReference>
<dbReference type="Pfam" id="PF01618">
    <property type="entry name" value="MotA_ExbB"/>
    <property type="match status" value="1"/>
</dbReference>
<evidence type="ECO:0000256" key="4">
    <source>
        <dbReference type="ARBA" id="ARBA00022475"/>
    </source>
</evidence>
<feature type="transmembrane region" description="Helical" evidence="13">
    <location>
        <begin position="31"/>
        <end position="51"/>
    </location>
</feature>
<keyword evidence="5" id="KW-0145">Chemotaxis</keyword>
<evidence type="ECO:0000256" key="10">
    <source>
        <dbReference type="ARBA" id="ARBA00022989"/>
    </source>
</evidence>
<keyword evidence="4" id="KW-1003">Cell membrane</keyword>